<evidence type="ECO:0000313" key="7">
    <source>
        <dbReference type="Proteomes" id="UP001521222"/>
    </source>
</evidence>
<evidence type="ECO:0000256" key="3">
    <source>
        <dbReference type="ARBA" id="ARBA00022691"/>
    </source>
</evidence>
<dbReference type="InterPro" id="IPR051654">
    <property type="entry name" value="Meroterpenoid_MTases"/>
</dbReference>
<comment type="similarity">
    <text evidence="4">Belongs to the class I-like SAM-binding methyltransferase superfamily.</text>
</comment>
<dbReference type="Proteomes" id="UP001521222">
    <property type="component" value="Unassembled WGS sequence"/>
</dbReference>
<dbReference type="Pfam" id="PF13649">
    <property type="entry name" value="Methyltransf_25"/>
    <property type="match status" value="1"/>
</dbReference>
<accession>A0ABR3QMR8</accession>
<evidence type="ECO:0000259" key="5">
    <source>
        <dbReference type="Pfam" id="PF13649"/>
    </source>
</evidence>
<gene>
    <name evidence="6" type="ORF">SLS59_009317</name>
</gene>
<comment type="caution">
    <text evidence="6">The sequence shown here is derived from an EMBL/GenBank/DDBJ whole genome shotgun (WGS) entry which is preliminary data.</text>
</comment>
<keyword evidence="7" id="KW-1185">Reference proteome</keyword>
<dbReference type="EMBL" id="JAKIXB020000041">
    <property type="protein sequence ID" value="KAL1593437.1"/>
    <property type="molecule type" value="Genomic_DNA"/>
</dbReference>
<evidence type="ECO:0000313" key="6">
    <source>
        <dbReference type="EMBL" id="KAL1593437.1"/>
    </source>
</evidence>
<dbReference type="Gene3D" id="3.40.50.150">
    <property type="entry name" value="Vaccinia Virus protein VP39"/>
    <property type="match status" value="1"/>
</dbReference>
<keyword evidence="3" id="KW-0949">S-adenosyl-L-methionine</keyword>
<dbReference type="PANTHER" id="PTHR35897:SF1">
    <property type="entry name" value="METHYLTRANSFERASE AUSD"/>
    <property type="match status" value="1"/>
</dbReference>
<reference evidence="6 7" key="1">
    <citation type="submission" date="2024-02" db="EMBL/GenBank/DDBJ databases">
        <title>De novo assembly and annotation of 12 fungi associated with fruit tree decline syndrome in Ontario, Canada.</title>
        <authorList>
            <person name="Sulman M."/>
            <person name="Ellouze W."/>
            <person name="Ilyukhin E."/>
        </authorList>
    </citation>
    <scope>NUCLEOTIDE SEQUENCE [LARGE SCALE GENOMIC DNA]</scope>
    <source>
        <strain evidence="6 7">M97-236</strain>
    </source>
</reference>
<organism evidence="6 7">
    <name type="scientific">Nothophoma quercina</name>
    <dbReference type="NCBI Taxonomy" id="749835"/>
    <lineage>
        <taxon>Eukaryota</taxon>
        <taxon>Fungi</taxon>
        <taxon>Dikarya</taxon>
        <taxon>Ascomycota</taxon>
        <taxon>Pezizomycotina</taxon>
        <taxon>Dothideomycetes</taxon>
        <taxon>Pleosporomycetidae</taxon>
        <taxon>Pleosporales</taxon>
        <taxon>Pleosporineae</taxon>
        <taxon>Didymellaceae</taxon>
        <taxon>Nothophoma</taxon>
    </lineage>
</organism>
<comment type="pathway">
    <text evidence="1">Secondary metabolite biosynthesis.</text>
</comment>
<sequence>MAEASIQEKGNTVEQYLKDKTWVDHPEVLPWYVKDLVDLQPKTKELFETYSKVPSEDVVSHITEIRNKAFKVFPYPCLGHWGFLNLNIQKSAAYDEVLQRVKSGQQYLDIGCCMGQDIRKLVYDGASSENIYASDLKGQFWDIGYELFLDKSSLKATFIEADVFDENSGLQPLTGTIDIVHAASFFHLFDWDGQVAAAKKIVSLLNPESDSLILGRQAGRAEAGDFTARVEQTKSRYWHNPESFAKLWKHVGDETGTNWKVEADFDEQTDLFRNKCGMADFIPQDTKFMRFIIRKA</sequence>
<evidence type="ECO:0000256" key="1">
    <source>
        <dbReference type="ARBA" id="ARBA00005179"/>
    </source>
</evidence>
<dbReference type="PANTHER" id="PTHR35897">
    <property type="entry name" value="METHYLTRANSFERASE AUSD"/>
    <property type="match status" value="1"/>
</dbReference>
<name>A0ABR3QMR8_9PLEO</name>
<feature type="domain" description="Methyltransferase" evidence="5">
    <location>
        <begin position="108"/>
        <end position="207"/>
    </location>
</feature>
<protein>
    <recommendedName>
        <fullName evidence="5">Methyltransferase domain-containing protein</fullName>
    </recommendedName>
</protein>
<dbReference type="InterPro" id="IPR029063">
    <property type="entry name" value="SAM-dependent_MTases_sf"/>
</dbReference>
<evidence type="ECO:0000256" key="2">
    <source>
        <dbReference type="ARBA" id="ARBA00022679"/>
    </source>
</evidence>
<dbReference type="SUPFAM" id="SSF53335">
    <property type="entry name" value="S-adenosyl-L-methionine-dependent methyltransferases"/>
    <property type="match status" value="1"/>
</dbReference>
<keyword evidence="2" id="KW-0808">Transferase</keyword>
<evidence type="ECO:0000256" key="4">
    <source>
        <dbReference type="ARBA" id="ARBA00038314"/>
    </source>
</evidence>
<proteinExistence type="inferred from homology"/>
<dbReference type="InterPro" id="IPR041698">
    <property type="entry name" value="Methyltransf_25"/>
</dbReference>